<dbReference type="Pfam" id="PF13426">
    <property type="entry name" value="PAS_9"/>
    <property type="match status" value="1"/>
</dbReference>
<accession>A0ABW9KNB4</accession>
<dbReference type="CDD" id="cd00156">
    <property type="entry name" value="REC"/>
    <property type="match status" value="1"/>
</dbReference>
<name>A0ABW9KNB4_9BACT</name>
<dbReference type="InterPro" id="IPR000014">
    <property type="entry name" value="PAS"/>
</dbReference>
<dbReference type="PROSITE" id="PS50110">
    <property type="entry name" value="RESPONSE_REGULATORY"/>
    <property type="match status" value="2"/>
</dbReference>
<evidence type="ECO:0000256" key="6">
    <source>
        <dbReference type="PROSITE-ProRule" id="PRU00169"/>
    </source>
</evidence>
<dbReference type="InterPro" id="IPR004358">
    <property type="entry name" value="Sig_transdc_His_kin-like_C"/>
</dbReference>
<feature type="domain" description="Response regulatory" evidence="8">
    <location>
        <begin position="598"/>
        <end position="713"/>
    </location>
</feature>
<dbReference type="Gene3D" id="3.30.450.20">
    <property type="entry name" value="PAS domain"/>
    <property type="match status" value="2"/>
</dbReference>
<dbReference type="SMART" id="SM00448">
    <property type="entry name" value="REC"/>
    <property type="match status" value="2"/>
</dbReference>
<dbReference type="Gene3D" id="3.40.50.2300">
    <property type="match status" value="2"/>
</dbReference>
<keyword evidence="3 6" id="KW-0597">Phosphoprotein</keyword>
<dbReference type="PANTHER" id="PTHR43047">
    <property type="entry name" value="TWO-COMPONENT HISTIDINE PROTEIN KINASE"/>
    <property type="match status" value="1"/>
</dbReference>
<proteinExistence type="predicted"/>
<keyword evidence="12" id="KW-1185">Reference proteome</keyword>
<dbReference type="PRINTS" id="PR00344">
    <property type="entry name" value="BCTRLSENSOR"/>
</dbReference>
<dbReference type="Pfam" id="PF00512">
    <property type="entry name" value="HisKA"/>
    <property type="match status" value="1"/>
</dbReference>
<dbReference type="Gene3D" id="3.30.565.10">
    <property type="entry name" value="Histidine kinase-like ATPase, C-terminal domain"/>
    <property type="match status" value="1"/>
</dbReference>
<dbReference type="InterPro" id="IPR000700">
    <property type="entry name" value="PAS-assoc_C"/>
</dbReference>
<dbReference type="EC" id="2.7.13.3" evidence="2"/>
<evidence type="ECO:0000256" key="4">
    <source>
        <dbReference type="ARBA" id="ARBA00022679"/>
    </source>
</evidence>
<reference evidence="11 12" key="1">
    <citation type="submission" date="2024-12" db="EMBL/GenBank/DDBJ databases">
        <authorList>
            <person name="Lee Y."/>
        </authorList>
    </citation>
    <scope>NUCLEOTIDE SEQUENCE [LARGE SCALE GENOMIC DNA]</scope>
    <source>
        <strain evidence="11 12">03SUJ4</strain>
    </source>
</reference>
<keyword evidence="5" id="KW-0418">Kinase</keyword>
<feature type="domain" description="Histidine kinase" evidence="7">
    <location>
        <begin position="240"/>
        <end position="458"/>
    </location>
</feature>
<evidence type="ECO:0000313" key="11">
    <source>
        <dbReference type="EMBL" id="MFN2976582.1"/>
    </source>
</evidence>
<dbReference type="InterPro" id="IPR011006">
    <property type="entry name" value="CheY-like_superfamily"/>
</dbReference>
<keyword evidence="4" id="KW-0808">Transferase</keyword>
<dbReference type="InterPro" id="IPR013655">
    <property type="entry name" value="PAS_fold_3"/>
</dbReference>
<evidence type="ECO:0000259" key="7">
    <source>
        <dbReference type="PROSITE" id="PS50109"/>
    </source>
</evidence>
<evidence type="ECO:0000259" key="8">
    <source>
        <dbReference type="PROSITE" id="PS50110"/>
    </source>
</evidence>
<dbReference type="Pfam" id="PF08447">
    <property type="entry name" value="PAS_3"/>
    <property type="match status" value="1"/>
</dbReference>
<dbReference type="PANTHER" id="PTHR43047:SF72">
    <property type="entry name" value="OSMOSENSING HISTIDINE PROTEIN KINASE SLN1"/>
    <property type="match status" value="1"/>
</dbReference>
<dbReference type="SUPFAM" id="SSF47384">
    <property type="entry name" value="Homodimeric domain of signal transducing histidine kinase"/>
    <property type="match status" value="1"/>
</dbReference>
<evidence type="ECO:0000259" key="10">
    <source>
        <dbReference type="PROSITE" id="PS50113"/>
    </source>
</evidence>
<feature type="modified residue" description="4-aspartylphosphate" evidence="6">
    <location>
        <position position="529"/>
    </location>
</feature>
<dbReference type="EMBL" id="JBJYXY010000001">
    <property type="protein sequence ID" value="MFN2976582.1"/>
    <property type="molecule type" value="Genomic_DNA"/>
</dbReference>
<evidence type="ECO:0000313" key="12">
    <source>
        <dbReference type="Proteomes" id="UP001634747"/>
    </source>
</evidence>
<dbReference type="InterPro" id="IPR001610">
    <property type="entry name" value="PAC"/>
</dbReference>
<dbReference type="CDD" id="cd00082">
    <property type="entry name" value="HisKA"/>
    <property type="match status" value="1"/>
</dbReference>
<dbReference type="RefSeq" id="WP_409446108.1">
    <property type="nucleotide sequence ID" value="NZ_JBJYXY010000001.1"/>
</dbReference>
<dbReference type="PROSITE" id="PS50113">
    <property type="entry name" value="PAC"/>
    <property type="match status" value="1"/>
</dbReference>
<evidence type="ECO:0000256" key="3">
    <source>
        <dbReference type="ARBA" id="ARBA00022553"/>
    </source>
</evidence>
<dbReference type="SUPFAM" id="SSF55785">
    <property type="entry name" value="PYP-like sensor domain (PAS domain)"/>
    <property type="match status" value="2"/>
</dbReference>
<feature type="domain" description="PAS" evidence="9">
    <location>
        <begin position="97"/>
        <end position="167"/>
    </location>
</feature>
<sequence length="730" mass="81110">MSITGHSGETVIGQNVWRIFGDLEPQLGPALRETLQDGTTRASLQVQSGKAETGQRVFQVGFFPLPSDNRKVLRSGAGIVLTDITEEKRAEQRVAESESRFRTLVESSAAIIWTTTPDGRLREGQGSWQRFTGQPVEEYRGTGWLNAVHPDDRPEALQAWRAAVETKTDFDTEYRLRRSDGQWRSMHVCGVPVLDENGEIREWVGTNTDITERNQAQEELRMAKEAAESANRAKSQFLANMSHELRTPLSAVIGYSELLEEEMEDSGGTANLDDVRKIQSNARHLLALINDVLDLSKIEADRMTVYPEDFNAYEILGSVRDTMSGLVEQKANRLLLDAPADLGVMHTDLVKLRQCLFNLIGNAAKFTENGTITLKAERKGDDVLFSVIDSGIGMTEEQTSRLFERFQQADESTTRKFGGTGLGLAITRAFCRLMGGDITVSSVYGSGSTFTMRIPAILPQQNLQAEADAPAAHVEDDKQIVLVVDDDPAQRELLKRFLEREGFGVRTAADGKTGVELARSLQPRAILLDVMMPQMDGWSVLSAIKSDPETERIPVVMVSFVNEPGLSEYLGAAETVQKPVEWSRLKSVMERFRGETGDVLVVDDDEDTRRRLRTVFERDGWTVSTAENGLKALETVTHTPPRVILLDLTMPVMDGFDFLHELRLRPGCADIPVVVYTARLLDAAERKQLESADRVLVKGETDMRQLTGTLRALAPAGDHHASHPQHDEPK</sequence>
<dbReference type="PROSITE" id="PS50112">
    <property type="entry name" value="PAS"/>
    <property type="match status" value="1"/>
</dbReference>
<dbReference type="Gene3D" id="1.10.287.130">
    <property type="match status" value="1"/>
</dbReference>
<dbReference type="InterPro" id="IPR035965">
    <property type="entry name" value="PAS-like_dom_sf"/>
</dbReference>
<protein>
    <recommendedName>
        <fullName evidence="2">histidine kinase</fullName>
        <ecNumber evidence="2">2.7.13.3</ecNumber>
    </recommendedName>
</protein>
<comment type="catalytic activity">
    <reaction evidence="1">
        <text>ATP + protein L-histidine = ADP + protein N-phospho-L-histidine.</text>
        <dbReference type="EC" id="2.7.13.3"/>
    </reaction>
</comment>
<feature type="domain" description="Response regulatory" evidence="8">
    <location>
        <begin position="480"/>
        <end position="593"/>
    </location>
</feature>
<dbReference type="PROSITE" id="PS50109">
    <property type="entry name" value="HIS_KIN"/>
    <property type="match status" value="1"/>
</dbReference>
<dbReference type="Proteomes" id="UP001634747">
    <property type="component" value="Unassembled WGS sequence"/>
</dbReference>
<dbReference type="Pfam" id="PF02518">
    <property type="entry name" value="HATPase_c"/>
    <property type="match status" value="1"/>
</dbReference>
<evidence type="ECO:0000259" key="9">
    <source>
        <dbReference type="PROSITE" id="PS50112"/>
    </source>
</evidence>
<feature type="modified residue" description="4-aspartylphosphate" evidence="6">
    <location>
        <position position="647"/>
    </location>
</feature>
<evidence type="ECO:0000256" key="5">
    <source>
        <dbReference type="ARBA" id="ARBA00022777"/>
    </source>
</evidence>
<dbReference type="CDD" id="cd16922">
    <property type="entry name" value="HATPase_EvgS-ArcB-TorS-like"/>
    <property type="match status" value="1"/>
</dbReference>
<organism evidence="11 12">
    <name type="scientific">Terriglobus aquaticus</name>
    <dbReference type="NCBI Taxonomy" id="940139"/>
    <lineage>
        <taxon>Bacteria</taxon>
        <taxon>Pseudomonadati</taxon>
        <taxon>Acidobacteriota</taxon>
        <taxon>Terriglobia</taxon>
        <taxon>Terriglobales</taxon>
        <taxon>Acidobacteriaceae</taxon>
        <taxon>Terriglobus</taxon>
    </lineage>
</organism>
<dbReference type="InterPro" id="IPR003661">
    <property type="entry name" value="HisK_dim/P_dom"/>
</dbReference>
<gene>
    <name evidence="11" type="ORF">ACK2TP_12480</name>
</gene>
<comment type="caution">
    <text evidence="11">The sequence shown here is derived from an EMBL/GenBank/DDBJ whole genome shotgun (WGS) entry which is preliminary data.</text>
</comment>
<dbReference type="SUPFAM" id="SSF55874">
    <property type="entry name" value="ATPase domain of HSP90 chaperone/DNA topoisomerase II/histidine kinase"/>
    <property type="match status" value="1"/>
</dbReference>
<dbReference type="SUPFAM" id="SSF52172">
    <property type="entry name" value="CheY-like"/>
    <property type="match status" value="2"/>
</dbReference>
<dbReference type="SMART" id="SM00387">
    <property type="entry name" value="HATPase_c"/>
    <property type="match status" value="1"/>
</dbReference>
<dbReference type="CDD" id="cd00130">
    <property type="entry name" value="PAS"/>
    <property type="match status" value="1"/>
</dbReference>
<dbReference type="SMART" id="SM00091">
    <property type="entry name" value="PAS"/>
    <property type="match status" value="1"/>
</dbReference>
<dbReference type="Pfam" id="PF00072">
    <property type="entry name" value="Response_reg"/>
    <property type="match status" value="2"/>
</dbReference>
<evidence type="ECO:0000256" key="1">
    <source>
        <dbReference type="ARBA" id="ARBA00000085"/>
    </source>
</evidence>
<evidence type="ECO:0000256" key="2">
    <source>
        <dbReference type="ARBA" id="ARBA00012438"/>
    </source>
</evidence>
<dbReference type="InterPro" id="IPR036097">
    <property type="entry name" value="HisK_dim/P_sf"/>
</dbReference>
<dbReference type="InterPro" id="IPR003594">
    <property type="entry name" value="HATPase_dom"/>
</dbReference>
<dbReference type="InterPro" id="IPR036890">
    <property type="entry name" value="HATPase_C_sf"/>
</dbReference>
<dbReference type="InterPro" id="IPR001789">
    <property type="entry name" value="Sig_transdc_resp-reg_receiver"/>
</dbReference>
<feature type="domain" description="PAC" evidence="10">
    <location>
        <begin position="170"/>
        <end position="222"/>
    </location>
</feature>
<dbReference type="NCBIfam" id="TIGR00229">
    <property type="entry name" value="sensory_box"/>
    <property type="match status" value="1"/>
</dbReference>
<dbReference type="SMART" id="SM00388">
    <property type="entry name" value="HisKA"/>
    <property type="match status" value="1"/>
</dbReference>
<dbReference type="SMART" id="SM00086">
    <property type="entry name" value="PAC"/>
    <property type="match status" value="1"/>
</dbReference>
<dbReference type="InterPro" id="IPR005467">
    <property type="entry name" value="His_kinase_dom"/>
</dbReference>